<dbReference type="GO" id="GO:0005615">
    <property type="term" value="C:extracellular space"/>
    <property type="evidence" value="ECO:0007669"/>
    <property type="project" value="TreeGrafter"/>
</dbReference>
<dbReference type="PROSITE" id="PS52035">
    <property type="entry name" value="PEPTIDASE_M14"/>
    <property type="match status" value="1"/>
</dbReference>
<feature type="signal peptide" evidence="8">
    <location>
        <begin position="1"/>
        <end position="20"/>
    </location>
</feature>
<evidence type="ECO:0000313" key="10">
    <source>
        <dbReference type="EMBL" id="TQL58495.1"/>
    </source>
</evidence>
<dbReference type="OrthoDB" id="9758209at2"/>
<comment type="caution">
    <text evidence="10">The sequence shown here is derived from an EMBL/GenBank/DDBJ whole genome shotgun (WGS) entry which is preliminary data.</text>
</comment>
<dbReference type="EMBL" id="VFOS01000003">
    <property type="protein sequence ID" value="TQL58495.1"/>
    <property type="molecule type" value="Genomic_DNA"/>
</dbReference>
<dbReference type="PANTHER" id="PTHR11705:SF143">
    <property type="entry name" value="SLL0236 PROTEIN"/>
    <property type="match status" value="1"/>
</dbReference>
<reference evidence="10 11" key="1">
    <citation type="submission" date="2019-06" db="EMBL/GenBank/DDBJ databases">
        <title>Sequencing the genomes of 1000 actinobacteria strains.</title>
        <authorList>
            <person name="Klenk H.-P."/>
        </authorList>
    </citation>
    <scope>NUCLEOTIDE SEQUENCE [LARGE SCALE GENOMIC DNA]</scope>
    <source>
        <strain evidence="10 11">DSM 4813</strain>
    </source>
</reference>
<evidence type="ECO:0000313" key="11">
    <source>
        <dbReference type="Proteomes" id="UP000315389"/>
    </source>
</evidence>
<evidence type="ECO:0000256" key="1">
    <source>
        <dbReference type="ARBA" id="ARBA00001947"/>
    </source>
</evidence>
<dbReference type="GO" id="GO:0006508">
    <property type="term" value="P:proteolysis"/>
    <property type="evidence" value="ECO:0007669"/>
    <property type="project" value="UniProtKB-KW"/>
</dbReference>
<evidence type="ECO:0000256" key="7">
    <source>
        <dbReference type="PROSITE-ProRule" id="PRU01379"/>
    </source>
</evidence>
<keyword evidence="5" id="KW-0862">Zinc</keyword>
<dbReference type="InterPro" id="IPR000834">
    <property type="entry name" value="Peptidase_M14"/>
</dbReference>
<evidence type="ECO:0000256" key="4">
    <source>
        <dbReference type="ARBA" id="ARBA00022801"/>
    </source>
</evidence>
<name>A0A542ZDR7_RARFA</name>
<organism evidence="10 11">
    <name type="scientific">Rarobacter faecitabidus</name>
    <dbReference type="NCBI Taxonomy" id="13243"/>
    <lineage>
        <taxon>Bacteria</taxon>
        <taxon>Bacillati</taxon>
        <taxon>Actinomycetota</taxon>
        <taxon>Actinomycetes</taxon>
        <taxon>Micrococcales</taxon>
        <taxon>Rarobacteraceae</taxon>
        <taxon>Rarobacter</taxon>
    </lineage>
</organism>
<dbReference type="PANTHER" id="PTHR11705">
    <property type="entry name" value="PROTEASE FAMILY M14 CARBOXYPEPTIDASE A,B"/>
    <property type="match status" value="1"/>
</dbReference>
<dbReference type="InterPro" id="IPR032109">
    <property type="entry name" value="Big_3_5"/>
</dbReference>
<evidence type="ECO:0000256" key="3">
    <source>
        <dbReference type="ARBA" id="ARBA00022670"/>
    </source>
</evidence>
<dbReference type="Pfam" id="PF16640">
    <property type="entry name" value="Big_3_5"/>
    <property type="match status" value="1"/>
</dbReference>
<feature type="domain" description="Peptidase M14" evidence="9">
    <location>
        <begin position="68"/>
        <end position="378"/>
    </location>
</feature>
<sequence>MTRKLSKSLTVGGLTAALLAATFTVAPAITAVAVPTVEPSTVLPTSFPYQPELPEPAVNSSDQSIGRGALPYDKIAPMLNDWMDQSDIISSQVVTRSTQGRDIYLVTITAPETTAETAQQVKWRDEVKYDAAKAATDTALLAGYKRPVWFNGNIHGNEWEGTDITMGYIEWLLENEQTAQVQELISDYRLYFTVVNNPDGRVNATRATALGLDPNRDFVTNVTPETSVIRDLTAQIQPIFFSDYHGYTNVLQVEPTGPPHGENYDYDLFIPHAYAAALEIEQAVVDATIEGNTYMDKTTGAISTTKTANSGIKIPYRDTPSGWDDWPPIFTAQYVAFQGAISYTVELPLGRVNNNPTESARRTKVNTEVGLTAVTATMDYITENDEDILANQIEIFRRGAAGEPRKTIPENLNPADYPGPTQWIEEWGDTDALGHDEETSPKFPRAYMIPAGDGQQSDSDAAHLVDFLISHGVLVRKLTAPATIEGTLYPAGSYYVDMHQPLRGMANALLAAGSDISSWIPSMYDISAWSQGFLWGATTTAVGETTDTDFPVSSVPVVVADPTGSLPAEASGYLKFTLDGVDDFRGLNALLSDGISASLVGTNTVVFGGAKATPAKIDSLIDTYGLAVEQADGTELSGSEVKPLEKLTIGFVGSTDDRLSLYELGFAPEQLVTLSAAGIQSDPAILDDIDVLWVGSALTINSGTQPAAYAALQDYVDSGRGAVAKGTAGATFATTWYDAGITTISGNGSGNGIVKLETAATGLLAELGTEYGFVYPAYSFAVAAGTSGVVEQTYASENPLISGHWRSTTGTNGPETAAGRASVVSSTVSSGAKALVFGTSVTFRVHPRGHFSEVATGLYWAATAATSGVLAAPAATTTTLSLGTNSAAYGDAVSATVKVAGSSSSRAGSVKILSGSNVIATAAVNSFGNATFKLPSTIAVGDYALTAKYSPAAGAALVGSESAAADLTITPAISTVALSLSSGSFQSGTKSPITATATIGYSTGSAPVAGVVKLVSGATVIASAPAGSTVTIPVPASLAAGSYSLVAQYVPASESVTGSSSAAVPLGVTAAPGTPKPPVTTAKAKTTTKVKLAKKKLKRGKKVKVKVTLTAPAGKAISGKVRITLNGKVIKTVSVAKKVTTVTIKVGKKVKKGTAKVRANYLGTTTLKASKSKVAKLKLS</sequence>
<feature type="chain" id="PRO_5038776753" evidence="8">
    <location>
        <begin position="21"/>
        <end position="1180"/>
    </location>
</feature>
<dbReference type="Gene3D" id="3.40.630.10">
    <property type="entry name" value="Zn peptidases"/>
    <property type="match status" value="1"/>
</dbReference>
<dbReference type="Proteomes" id="UP000315389">
    <property type="component" value="Unassembled WGS sequence"/>
</dbReference>
<dbReference type="RefSeq" id="WP_142121444.1">
    <property type="nucleotide sequence ID" value="NZ_BAAASV010000002.1"/>
</dbReference>
<feature type="active site" description="Proton donor/acceptor" evidence="7">
    <location>
        <position position="346"/>
    </location>
</feature>
<dbReference type="Pfam" id="PF00246">
    <property type="entry name" value="Peptidase_M14"/>
    <property type="match status" value="1"/>
</dbReference>
<evidence type="ECO:0000256" key="2">
    <source>
        <dbReference type="ARBA" id="ARBA00005988"/>
    </source>
</evidence>
<keyword evidence="11" id="KW-1185">Reference proteome</keyword>
<dbReference type="Gene3D" id="2.60.40.10">
    <property type="entry name" value="Immunoglobulins"/>
    <property type="match status" value="2"/>
</dbReference>
<dbReference type="SUPFAM" id="SSF53187">
    <property type="entry name" value="Zn-dependent exopeptidases"/>
    <property type="match status" value="1"/>
</dbReference>
<dbReference type="AlphaFoldDB" id="A0A542ZDR7"/>
<proteinExistence type="inferred from homology"/>
<dbReference type="GO" id="GO:0008270">
    <property type="term" value="F:zinc ion binding"/>
    <property type="evidence" value="ECO:0007669"/>
    <property type="project" value="InterPro"/>
</dbReference>
<evidence type="ECO:0000256" key="5">
    <source>
        <dbReference type="ARBA" id="ARBA00022833"/>
    </source>
</evidence>
<dbReference type="GO" id="GO:0005975">
    <property type="term" value="P:carbohydrate metabolic process"/>
    <property type="evidence" value="ECO:0007669"/>
    <property type="project" value="UniProtKB-ARBA"/>
</dbReference>
<comment type="cofactor">
    <cofactor evidence="1">
        <name>Zn(2+)</name>
        <dbReference type="ChEBI" id="CHEBI:29105"/>
    </cofactor>
</comment>
<gene>
    <name evidence="10" type="ORF">FB461_1909</name>
</gene>
<comment type="similarity">
    <text evidence="2 7">Belongs to the peptidase M14 family.</text>
</comment>
<keyword evidence="3" id="KW-0645">Protease</keyword>
<accession>A0A542ZDR7</accession>
<evidence type="ECO:0000259" key="9">
    <source>
        <dbReference type="PROSITE" id="PS52035"/>
    </source>
</evidence>
<keyword evidence="4" id="KW-0378">Hydrolase</keyword>
<dbReference type="SMART" id="SM00631">
    <property type="entry name" value="Zn_pept"/>
    <property type="match status" value="1"/>
</dbReference>
<keyword evidence="6" id="KW-0482">Metalloprotease</keyword>
<evidence type="ECO:0000256" key="8">
    <source>
        <dbReference type="SAM" id="SignalP"/>
    </source>
</evidence>
<dbReference type="InterPro" id="IPR013783">
    <property type="entry name" value="Ig-like_fold"/>
</dbReference>
<keyword evidence="8" id="KW-0732">Signal</keyword>
<evidence type="ECO:0000256" key="6">
    <source>
        <dbReference type="ARBA" id="ARBA00023049"/>
    </source>
</evidence>
<dbReference type="GO" id="GO:0004181">
    <property type="term" value="F:metallocarboxypeptidase activity"/>
    <property type="evidence" value="ECO:0007669"/>
    <property type="project" value="InterPro"/>
</dbReference>
<protein>
    <submittedName>
        <fullName evidence="10">Ig-like domain-containing protein</fullName>
    </submittedName>
</protein>